<dbReference type="InterPro" id="IPR000182">
    <property type="entry name" value="GNAT_dom"/>
</dbReference>
<gene>
    <name evidence="2" type="ORF">GIY23_15600</name>
</gene>
<evidence type="ECO:0000313" key="3">
    <source>
        <dbReference type="Proteomes" id="UP000371041"/>
    </source>
</evidence>
<proteinExistence type="predicted"/>
<sequence length="184" mass="20653">MRVHLRTPRLLLRQFTGDDVDSLVALDSDPEVMRYLSGGSPTPRETVRDEVLPRMLDWHARSDSFGWWAAVGVSSGEFLGWFEFRPEHDPATVELGYRLRTAAWGHGYATEGARALIDNGFRVLGVRRVVASTMAVNTGSRRVLEKCGLRHVRTVHLDWPDPLPGSEHGDTEYALDRVEWAATG</sequence>
<dbReference type="PANTHER" id="PTHR43792:SF1">
    <property type="entry name" value="N-ACETYLTRANSFERASE DOMAIN-CONTAINING PROTEIN"/>
    <property type="match status" value="1"/>
</dbReference>
<dbReference type="SUPFAM" id="SSF55729">
    <property type="entry name" value="Acyl-CoA N-acyltransferases (Nat)"/>
    <property type="match status" value="1"/>
</dbReference>
<dbReference type="KEGG" id="sace:GIY23_15600"/>
<dbReference type="Gene3D" id="3.40.630.30">
    <property type="match status" value="1"/>
</dbReference>
<reference evidence="3" key="1">
    <citation type="submission" date="2019-11" db="EMBL/GenBank/DDBJ databases">
        <title>The complete genome sequence of Saccharopolyspora sp. E2A.</title>
        <authorList>
            <person name="Zhang G."/>
        </authorList>
    </citation>
    <scope>NUCLEOTIDE SEQUENCE [LARGE SCALE GENOMIC DNA]</scope>
    <source>
        <strain evidence="3">E2A</strain>
    </source>
</reference>
<dbReference type="PANTHER" id="PTHR43792">
    <property type="entry name" value="GNAT FAMILY, PUTATIVE (AFU_ORTHOLOGUE AFUA_3G00765)-RELATED-RELATED"/>
    <property type="match status" value="1"/>
</dbReference>
<accession>A0A5Q3QLB7</accession>
<dbReference type="PROSITE" id="PS51186">
    <property type="entry name" value="GNAT"/>
    <property type="match status" value="1"/>
</dbReference>
<keyword evidence="3" id="KW-1185">Reference proteome</keyword>
<feature type="domain" description="N-acetyltransferase" evidence="1">
    <location>
        <begin position="10"/>
        <end position="178"/>
    </location>
</feature>
<organism evidence="2 3">
    <name type="scientific">Allosaccharopolyspora coralli</name>
    <dbReference type="NCBI Taxonomy" id="2665642"/>
    <lineage>
        <taxon>Bacteria</taxon>
        <taxon>Bacillati</taxon>
        <taxon>Actinomycetota</taxon>
        <taxon>Actinomycetes</taxon>
        <taxon>Pseudonocardiales</taxon>
        <taxon>Pseudonocardiaceae</taxon>
        <taxon>Allosaccharopolyspora</taxon>
    </lineage>
</organism>
<name>A0A5Q3QLB7_9PSEU</name>
<dbReference type="InterPro" id="IPR051531">
    <property type="entry name" value="N-acetyltransferase"/>
</dbReference>
<keyword evidence="2" id="KW-0808">Transferase</keyword>
<evidence type="ECO:0000259" key="1">
    <source>
        <dbReference type="PROSITE" id="PS51186"/>
    </source>
</evidence>
<dbReference type="AlphaFoldDB" id="A0A5Q3QLB7"/>
<dbReference type="InterPro" id="IPR016181">
    <property type="entry name" value="Acyl_CoA_acyltransferase"/>
</dbReference>
<protein>
    <submittedName>
        <fullName evidence="2">GNAT family N-acetyltransferase</fullName>
    </submittedName>
</protein>
<dbReference type="Proteomes" id="UP000371041">
    <property type="component" value="Chromosome"/>
</dbReference>
<evidence type="ECO:0000313" key="2">
    <source>
        <dbReference type="EMBL" id="QGK72325.1"/>
    </source>
</evidence>
<dbReference type="GO" id="GO:0016747">
    <property type="term" value="F:acyltransferase activity, transferring groups other than amino-acyl groups"/>
    <property type="evidence" value="ECO:0007669"/>
    <property type="project" value="InterPro"/>
</dbReference>
<dbReference type="EMBL" id="CP045929">
    <property type="protein sequence ID" value="QGK72325.1"/>
    <property type="molecule type" value="Genomic_DNA"/>
</dbReference>
<dbReference type="Pfam" id="PF13302">
    <property type="entry name" value="Acetyltransf_3"/>
    <property type="match status" value="1"/>
</dbReference>